<organism evidence="3 4">
    <name type="scientific">Syntrophotalea acetylenivorans</name>
    <dbReference type="NCBI Taxonomy" id="1842532"/>
    <lineage>
        <taxon>Bacteria</taxon>
        <taxon>Pseudomonadati</taxon>
        <taxon>Thermodesulfobacteriota</taxon>
        <taxon>Desulfuromonadia</taxon>
        <taxon>Desulfuromonadales</taxon>
        <taxon>Syntrophotaleaceae</taxon>
        <taxon>Syntrophotalea</taxon>
    </lineage>
</organism>
<evidence type="ECO:0000313" key="4">
    <source>
        <dbReference type="Proteomes" id="UP000182517"/>
    </source>
</evidence>
<evidence type="ECO:0000259" key="2">
    <source>
        <dbReference type="Pfam" id="PF09314"/>
    </source>
</evidence>
<accession>A0A1L3GL46</accession>
<dbReference type="GO" id="GO:0016757">
    <property type="term" value="F:glycosyltransferase activity"/>
    <property type="evidence" value="ECO:0007669"/>
    <property type="project" value="InterPro"/>
</dbReference>
<dbReference type="AlphaFoldDB" id="A0A1L3GL46"/>
<dbReference type="PANTHER" id="PTHR12526:SF636">
    <property type="entry name" value="BLL3647 PROTEIN"/>
    <property type="match status" value="1"/>
</dbReference>
<dbReference type="InterPro" id="IPR015393">
    <property type="entry name" value="DUF1972"/>
</dbReference>
<protein>
    <submittedName>
        <fullName evidence="3">Uncharacterized protein</fullName>
    </submittedName>
</protein>
<feature type="domain" description="Glycosyl transferase family 1" evidence="1">
    <location>
        <begin position="192"/>
        <end position="338"/>
    </location>
</feature>
<dbReference type="PANTHER" id="PTHR12526">
    <property type="entry name" value="GLYCOSYLTRANSFERASE"/>
    <property type="match status" value="1"/>
</dbReference>
<dbReference type="RefSeq" id="WP_072282627.1">
    <property type="nucleotide sequence ID" value="NZ_CP015519.1"/>
</dbReference>
<proteinExistence type="predicted"/>
<dbReference type="STRING" id="1842532.A7E78_01580"/>
<dbReference type="Pfam" id="PF00534">
    <property type="entry name" value="Glycos_transf_1"/>
    <property type="match status" value="1"/>
</dbReference>
<gene>
    <name evidence="3" type="ORF">A7E78_01580</name>
</gene>
<dbReference type="KEGG" id="pef:A7E78_01580"/>
<feature type="domain" description="DUF1972" evidence="2">
    <location>
        <begin position="107"/>
        <end position="172"/>
    </location>
</feature>
<sequence length="375" mass="42506">MKVALIGTRGVPANYGGFETCVEELGRRLVERGHSVTVYCRKSYYDEKESHYLGMKLVYLPSLKRKSLDTLSHTLLSVGHALFNPYDVLMVFNAANSPTLILPRLFGKKIAINTDGLEWKRGKWGSIARKYYKFSEWLSTKLANRIVADSLGIQDYYRKHYGVESSYIAYGAPVIYSSKPALLDRFGVSPGQYFLQITRFEPENNPLLTIKAFKAANTGKKLVLVGGVPYESEYSRQIEMEADEDVILPGFLYDKELLNELWANCFAYIHGNEVGGTNPALLQTMGAGCFTIAVDCTFSRDVLSDCGIFYEKNVESLSSKMIWATQNEKKLDSFKAKAVARIKTHYTWDKVTHGYESLFVKLVNGKYPWKPFRKD</sequence>
<reference evidence="3 4" key="1">
    <citation type="journal article" date="2017" name="Genome Announc.">
        <title>Complete Genome Sequences of Two Acetylene-Fermenting Pelobacter acetylenicus Strains.</title>
        <authorList>
            <person name="Sutton J.M."/>
            <person name="Baesman S.M."/>
            <person name="Fierst J.L."/>
            <person name="Poret-Peterson A.T."/>
            <person name="Oremland R.S."/>
            <person name="Dunlap D.S."/>
            <person name="Akob D.M."/>
        </authorList>
    </citation>
    <scope>NUCLEOTIDE SEQUENCE [LARGE SCALE GENOMIC DNA]</scope>
    <source>
        <strain evidence="3 4">SFB93</strain>
    </source>
</reference>
<keyword evidence="4" id="KW-1185">Reference proteome</keyword>
<dbReference type="EMBL" id="CP015519">
    <property type="protein sequence ID" value="APG26666.1"/>
    <property type="molecule type" value="Genomic_DNA"/>
</dbReference>
<dbReference type="InterPro" id="IPR001296">
    <property type="entry name" value="Glyco_trans_1"/>
</dbReference>
<evidence type="ECO:0000259" key="1">
    <source>
        <dbReference type="Pfam" id="PF00534"/>
    </source>
</evidence>
<name>A0A1L3GL46_9BACT</name>
<feature type="domain" description="DUF1972" evidence="2">
    <location>
        <begin position="2"/>
        <end position="47"/>
    </location>
</feature>
<dbReference type="SUPFAM" id="SSF53756">
    <property type="entry name" value="UDP-Glycosyltransferase/glycogen phosphorylase"/>
    <property type="match status" value="1"/>
</dbReference>
<evidence type="ECO:0000313" key="3">
    <source>
        <dbReference type="EMBL" id="APG26666.1"/>
    </source>
</evidence>
<dbReference type="Proteomes" id="UP000182517">
    <property type="component" value="Chromosome"/>
</dbReference>
<dbReference type="Pfam" id="PF09314">
    <property type="entry name" value="DUF1972"/>
    <property type="match status" value="2"/>
</dbReference>
<dbReference type="OrthoDB" id="5490278at2"/>
<dbReference type="Gene3D" id="3.40.50.2000">
    <property type="entry name" value="Glycogen Phosphorylase B"/>
    <property type="match status" value="2"/>
</dbReference>